<sequence>MAVVQVNETGKAISHQAVGSMGSEKGKRQEDELTDGLASIWSLFADHR</sequence>
<protein>
    <submittedName>
        <fullName evidence="1">Uncharacterized protein</fullName>
    </submittedName>
</protein>
<evidence type="ECO:0000313" key="1">
    <source>
        <dbReference type="EMBL" id="KRY55810.1"/>
    </source>
</evidence>
<reference evidence="1 2" key="1">
    <citation type="submission" date="2015-01" db="EMBL/GenBank/DDBJ databases">
        <title>Evolution of Trichinella species and genotypes.</title>
        <authorList>
            <person name="Korhonen P.K."/>
            <person name="Edoardo P."/>
            <person name="Giuseppe L.R."/>
            <person name="Gasser R.B."/>
        </authorList>
    </citation>
    <scope>NUCLEOTIDE SEQUENCE [LARGE SCALE GENOMIC DNA]</scope>
    <source>
        <strain evidence="1">ISS120</strain>
    </source>
</reference>
<evidence type="ECO:0000313" key="2">
    <source>
        <dbReference type="Proteomes" id="UP000054653"/>
    </source>
</evidence>
<dbReference type="Proteomes" id="UP000054653">
    <property type="component" value="Unassembled WGS sequence"/>
</dbReference>
<proteinExistence type="predicted"/>
<name>A0A0V1D350_TRIBR</name>
<accession>A0A0V1D350</accession>
<dbReference type="OrthoDB" id="5912655at2759"/>
<gene>
    <name evidence="1" type="ORF">T03_18025</name>
</gene>
<organism evidence="1 2">
    <name type="scientific">Trichinella britovi</name>
    <name type="common">Parasitic roundworm</name>
    <dbReference type="NCBI Taxonomy" id="45882"/>
    <lineage>
        <taxon>Eukaryota</taxon>
        <taxon>Metazoa</taxon>
        <taxon>Ecdysozoa</taxon>
        <taxon>Nematoda</taxon>
        <taxon>Enoplea</taxon>
        <taxon>Dorylaimia</taxon>
        <taxon>Trichinellida</taxon>
        <taxon>Trichinellidae</taxon>
        <taxon>Trichinella</taxon>
    </lineage>
</organism>
<dbReference type="EMBL" id="JYDI01000050">
    <property type="protein sequence ID" value="KRY55810.1"/>
    <property type="molecule type" value="Genomic_DNA"/>
</dbReference>
<keyword evidence="2" id="KW-1185">Reference proteome</keyword>
<comment type="caution">
    <text evidence="1">The sequence shown here is derived from an EMBL/GenBank/DDBJ whole genome shotgun (WGS) entry which is preliminary data.</text>
</comment>
<dbReference type="AlphaFoldDB" id="A0A0V1D350"/>